<gene>
    <name evidence="4" type="ORF">EZV62_024997</name>
</gene>
<evidence type="ECO:0000256" key="1">
    <source>
        <dbReference type="ARBA" id="ARBA00022614"/>
    </source>
</evidence>
<proteinExistence type="predicted"/>
<evidence type="ECO:0000313" key="5">
    <source>
        <dbReference type="Proteomes" id="UP000323000"/>
    </source>
</evidence>
<dbReference type="Pfam" id="PF20160">
    <property type="entry name" value="C-JID"/>
    <property type="match status" value="1"/>
</dbReference>
<dbReference type="EMBL" id="VAHF01000012">
    <property type="protein sequence ID" value="TXG49122.1"/>
    <property type="molecule type" value="Genomic_DNA"/>
</dbReference>
<dbReference type="InterPro" id="IPR032675">
    <property type="entry name" value="LRR_dom_sf"/>
</dbReference>
<dbReference type="InterPro" id="IPR045344">
    <property type="entry name" value="C-JID"/>
</dbReference>
<keyword evidence="5" id="KW-1185">Reference proteome</keyword>
<evidence type="ECO:0000259" key="3">
    <source>
        <dbReference type="Pfam" id="PF20160"/>
    </source>
</evidence>
<protein>
    <recommendedName>
        <fullName evidence="3">C-JID domain-containing protein</fullName>
    </recommendedName>
</protein>
<name>A0A5C7GXT9_9ROSI</name>
<keyword evidence="1" id="KW-0433">Leucine-rich repeat</keyword>
<comment type="caution">
    <text evidence="4">The sequence shown here is derived from an EMBL/GenBank/DDBJ whole genome shotgun (WGS) entry which is preliminary data.</text>
</comment>
<organism evidence="4 5">
    <name type="scientific">Acer yangbiense</name>
    <dbReference type="NCBI Taxonomy" id="1000413"/>
    <lineage>
        <taxon>Eukaryota</taxon>
        <taxon>Viridiplantae</taxon>
        <taxon>Streptophyta</taxon>
        <taxon>Embryophyta</taxon>
        <taxon>Tracheophyta</taxon>
        <taxon>Spermatophyta</taxon>
        <taxon>Magnoliopsida</taxon>
        <taxon>eudicotyledons</taxon>
        <taxon>Gunneridae</taxon>
        <taxon>Pentapetalae</taxon>
        <taxon>rosids</taxon>
        <taxon>malvids</taxon>
        <taxon>Sapindales</taxon>
        <taxon>Sapindaceae</taxon>
        <taxon>Hippocastanoideae</taxon>
        <taxon>Acereae</taxon>
        <taxon>Acer</taxon>
    </lineage>
</organism>
<reference evidence="5" key="1">
    <citation type="journal article" date="2019" name="Gigascience">
        <title>De novo genome assembly of the endangered Acer yangbiense, a plant species with extremely small populations endemic to Yunnan Province, China.</title>
        <authorList>
            <person name="Yang J."/>
            <person name="Wariss H.M."/>
            <person name="Tao L."/>
            <person name="Zhang R."/>
            <person name="Yun Q."/>
            <person name="Hollingsworth P."/>
            <person name="Dao Z."/>
            <person name="Luo G."/>
            <person name="Guo H."/>
            <person name="Ma Y."/>
            <person name="Sun W."/>
        </authorList>
    </citation>
    <scope>NUCLEOTIDE SEQUENCE [LARGE SCALE GENOMIC DNA]</scope>
    <source>
        <strain evidence="5">cv. Malutang</strain>
    </source>
</reference>
<dbReference type="Proteomes" id="UP000323000">
    <property type="component" value="Chromosome 12"/>
</dbReference>
<dbReference type="Gene3D" id="3.80.10.10">
    <property type="entry name" value="Ribonuclease Inhibitor"/>
    <property type="match status" value="1"/>
</dbReference>
<feature type="domain" description="C-JID" evidence="3">
    <location>
        <begin position="106"/>
        <end position="184"/>
    </location>
</feature>
<sequence>MENLETLDLKGTSIKELPSSIDRLTQLSLLHLGNCEAIASLPHSFFSLTSLSALVLSVVEVEWSTTQSFAYSNCWKLDEVARVNIIANAQLRIQWDGIGASVNIWLSGSEIPKWFNDQNEGSIVTMELPPNWCSKFLGFGFGIVVAFNDYYDYIRFDLECKCKFETVDGDCNEFDVSLYGLDSEYKPKSLCLDHLFVLYNHRMCAMVIQGDDGDDGDHRFSTYQSCHKASSEFSLLNEDLDCKLKK</sequence>
<evidence type="ECO:0000313" key="4">
    <source>
        <dbReference type="EMBL" id="TXG49122.1"/>
    </source>
</evidence>
<dbReference type="SUPFAM" id="SSF52058">
    <property type="entry name" value="L domain-like"/>
    <property type="match status" value="1"/>
</dbReference>
<evidence type="ECO:0000256" key="2">
    <source>
        <dbReference type="ARBA" id="ARBA00022737"/>
    </source>
</evidence>
<dbReference type="OrthoDB" id="1749606at2759"/>
<accession>A0A5C7GXT9</accession>
<keyword evidence="2" id="KW-0677">Repeat</keyword>
<dbReference type="AlphaFoldDB" id="A0A5C7GXT9"/>